<feature type="domain" description="AAA+ ATPase" evidence="1">
    <location>
        <begin position="165"/>
        <end position="302"/>
    </location>
</feature>
<name>A0A1G4PER3_9BACL</name>
<dbReference type="InterPro" id="IPR003593">
    <property type="entry name" value="AAA+_ATPase"/>
</dbReference>
<organism evidence="2 3">
    <name type="scientific">Paenibacillus tianmuensis</name>
    <dbReference type="NCBI Taxonomy" id="624147"/>
    <lineage>
        <taxon>Bacteria</taxon>
        <taxon>Bacillati</taxon>
        <taxon>Bacillota</taxon>
        <taxon>Bacilli</taxon>
        <taxon>Bacillales</taxon>
        <taxon>Paenibacillaceae</taxon>
        <taxon>Paenibacillus</taxon>
    </lineage>
</organism>
<evidence type="ECO:0000313" key="2">
    <source>
        <dbReference type="EMBL" id="SCW30736.1"/>
    </source>
</evidence>
<evidence type="ECO:0000313" key="3">
    <source>
        <dbReference type="Proteomes" id="UP000198601"/>
    </source>
</evidence>
<accession>A0A1G4PER3</accession>
<sequence>MESLGELLRGGQGRQLLQQAENKVREIASDPLIVKLRAKHPELDSKTIKLNLNKLHQYITEYNNCNNCPGLDRCPNDMEGHYTMLNVEPGDDWTRVYDQKVACKKFIARTTQDAVRSRIRSFYVDERALSQGYSSLEIFDKDPDREEAIGRIMQYIVTIRQQGLQPTGLYLAGNFGTGKTFLMCYLLYELAKEGYSGAIVYMPDFAEDLKTMFQDPLKLKETIDVLKETDLLVFDDIGAENLNPWLRDHVMGAILNYRMNRKPTFFTSNHDLDALEKHFSFTSKDGDEEFKGRRIMDRIRPFVDVVMVNGYNKRGAHPES</sequence>
<dbReference type="SMART" id="SM00382">
    <property type="entry name" value="AAA"/>
    <property type="match status" value="1"/>
</dbReference>
<gene>
    <name evidence="2" type="ORF">SAMN04487970_1002102</name>
</gene>
<dbReference type="SUPFAM" id="SSF52540">
    <property type="entry name" value="P-loop containing nucleoside triphosphate hydrolases"/>
    <property type="match status" value="1"/>
</dbReference>
<dbReference type="Pfam" id="PF01695">
    <property type="entry name" value="IstB_IS21"/>
    <property type="match status" value="1"/>
</dbReference>
<dbReference type="Pfam" id="PF07319">
    <property type="entry name" value="DnaI_N"/>
    <property type="match status" value="1"/>
</dbReference>
<dbReference type="STRING" id="624147.SAMN04487970_1002102"/>
<dbReference type="AlphaFoldDB" id="A0A1G4PER3"/>
<dbReference type="InterPro" id="IPR027417">
    <property type="entry name" value="P-loop_NTPase"/>
</dbReference>
<keyword evidence="3" id="KW-1185">Reference proteome</keyword>
<evidence type="ECO:0000259" key="1">
    <source>
        <dbReference type="SMART" id="SM00382"/>
    </source>
</evidence>
<dbReference type="PANTHER" id="PTHR30050:SF8">
    <property type="entry name" value="PRIMOSOMAL PROTEIN DNAI"/>
    <property type="match status" value="1"/>
</dbReference>
<dbReference type="CDD" id="cd00009">
    <property type="entry name" value="AAA"/>
    <property type="match status" value="1"/>
</dbReference>
<dbReference type="PANTHER" id="PTHR30050">
    <property type="entry name" value="CHROMOSOMAL REPLICATION INITIATOR PROTEIN DNAA"/>
    <property type="match status" value="1"/>
</dbReference>
<reference evidence="3" key="1">
    <citation type="submission" date="2016-10" db="EMBL/GenBank/DDBJ databases">
        <authorList>
            <person name="Varghese N."/>
            <person name="Submissions S."/>
        </authorList>
    </citation>
    <scope>NUCLEOTIDE SEQUENCE [LARGE SCALE GENOMIC DNA]</scope>
    <source>
        <strain evidence="3">CGMCC 1.8946</strain>
    </source>
</reference>
<dbReference type="NCBIfam" id="NF006505">
    <property type="entry name" value="PRK08939.1"/>
    <property type="match status" value="1"/>
</dbReference>
<dbReference type="InterPro" id="IPR002611">
    <property type="entry name" value="IstB_ATP-bd"/>
</dbReference>
<dbReference type="RefSeq" id="WP_090666397.1">
    <property type="nucleotide sequence ID" value="NZ_FMTT01000002.1"/>
</dbReference>
<proteinExistence type="predicted"/>
<dbReference type="GO" id="GO:0005524">
    <property type="term" value="F:ATP binding"/>
    <property type="evidence" value="ECO:0007669"/>
    <property type="project" value="InterPro"/>
</dbReference>
<dbReference type="OrthoDB" id="61127at2"/>
<dbReference type="EMBL" id="FMTT01000002">
    <property type="protein sequence ID" value="SCW30736.1"/>
    <property type="molecule type" value="Genomic_DNA"/>
</dbReference>
<protein>
    <submittedName>
        <fullName evidence="2">Primosomal protein DnaI</fullName>
    </submittedName>
</protein>
<dbReference type="InterPro" id="IPR009928">
    <property type="entry name" value="DnaI_N"/>
</dbReference>
<dbReference type="Proteomes" id="UP000198601">
    <property type="component" value="Unassembled WGS sequence"/>
</dbReference>
<dbReference type="Gene3D" id="3.40.50.300">
    <property type="entry name" value="P-loop containing nucleotide triphosphate hydrolases"/>
    <property type="match status" value="1"/>
</dbReference>
<dbReference type="GO" id="GO:0006260">
    <property type="term" value="P:DNA replication"/>
    <property type="evidence" value="ECO:0007669"/>
    <property type="project" value="TreeGrafter"/>
</dbReference>